<evidence type="ECO:0000313" key="3">
    <source>
        <dbReference type="Proteomes" id="UP000033657"/>
    </source>
</evidence>
<sequence length="56" mass="6441">MEWFKKYQYPIIAGLVGVILACFILSFGFFKTLFVLICGGLGTFTGYYVKEKYLNK</sequence>
<dbReference type="OrthoDB" id="2235292at2"/>
<dbReference type="Proteomes" id="UP000033657">
    <property type="component" value="Unassembled WGS sequence"/>
</dbReference>
<organism evidence="2 3">
    <name type="scientific">Streptococcus oralis subsp. oralis</name>
    <dbReference type="NCBI Taxonomy" id="1891914"/>
    <lineage>
        <taxon>Bacteria</taxon>
        <taxon>Bacillati</taxon>
        <taxon>Bacillota</taxon>
        <taxon>Bacilli</taxon>
        <taxon>Lactobacillales</taxon>
        <taxon>Streptococcaceae</taxon>
        <taxon>Streptococcus</taxon>
    </lineage>
</organism>
<evidence type="ECO:0008006" key="4">
    <source>
        <dbReference type="Google" id="ProtNLM"/>
    </source>
</evidence>
<name>A0A0F2CXJ7_STROR</name>
<evidence type="ECO:0000256" key="1">
    <source>
        <dbReference type="SAM" id="Phobius"/>
    </source>
</evidence>
<keyword evidence="1" id="KW-0472">Membrane</keyword>
<comment type="caution">
    <text evidence="2">The sequence shown here is derived from an EMBL/GenBank/DDBJ whole genome shotgun (WGS) entry which is preliminary data.</text>
</comment>
<proteinExistence type="predicted"/>
<dbReference type="InterPro" id="IPR018730">
    <property type="entry name" value="DUF2273"/>
</dbReference>
<keyword evidence="1" id="KW-1133">Transmembrane helix</keyword>
<gene>
    <name evidence="2" type="ORF">TZ87_01138</name>
</gene>
<protein>
    <recommendedName>
        <fullName evidence="4">DUF2273 domain-containing protein</fullName>
    </recommendedName>
</protein>
<keyword evidence="1" id="KW-0812">Transmembrane</keyword>
<dbReference type="Pfam" id="PF10031">
    <property type="entry name" value="DUF2273"/>
    <property type="match status" value="1"/>
</dbReference>
<dbReference type="PROSITE" id="PS51257">
    <property type="entry name" value="PROKAR_LIPOPROTEIN"/>
    <property type="match status" value="1"/>
</dbReference>
<feature type="transmembrane region" description="Helical" evidence="1">
    <location>
        <begin position="33"/>
        <end position="49"/>
    </location>
</feature>
<dbReference type="PATRIC" id="fig|28037.209.peg.1130"/>
<reference evidence="2 3" key="1">
    <citation type="submission" date="2015-02" db="EMBL/GenBank/DDBJ databases">
        <title>Evolution of amylase-binding proteins of oral streptococcal species.</title>
        <authorList>
            <person name="Haase E.M."/>
        </authorList>
    </citation>
    <scope>NUCLEOTIDE SEQUENCE [LARGE SCALE GENOMIC DNA]</scope>
    <source>
        <strain evidence="2 3">COL85/1862</strain>
    </source>
</reference>
<dbReference type="RefSeq" id="WP_045592535.1">
    <property type="nucleotide sequence ID" value="NZ_JABTEW010000002.1"/>
</dbReference>
<feature type="transmembrane region" description="Helical" evidence="1">
    <location>
        <begin position="7"/>
        <end position="27"/>
    </location>
</feature>
<dbReference type="EMBL" id="JYGM01000008">
    <property type="protein sequence ID" value="KJQ62634.1"/>
    <property type="molecule type" value="Genomic_DNA"/>
</dbReference>
<evidence type="ECO:0000313" key="2">
    <source>
        <dbReference type="EMBL" id="KJQ62634.1"/>
    </source>
</evidence>
<dbReference type="AlphaFoldDB" id="A0A0F2CXJ7"/>
<accession>A0A0F2CXJ7</accession>